<evidence type="ECO:0000256" key="6">
    <source>
        <dbReference type="SAM" id="SignalP"/>
    </source>
</evidence>
<name>A0A2U1JEJ6_SMIAN</name>
<dbReference type="GO" id="GO:0008270">
    <property type="term" value="F:zinc ion binding"/>
    <property type="evidence" value="ECO:0007669"/>
    <property type="project" value="UniProtKB-KW"/>
</dbReference>
<protein>
    <recommendedName>
        <fullName evidence="7">RING-type domain-containing protein</fullName>
    </recommendedName>
</protein>
<dbReference type="Proteomes" id="UP000245591">
    <property type="component" value="Unassembled WGS sequence"/>
</dbReference>
<comment type="caution">
    <text evidence="8">The sequence shown here is derived from an EMBL/GenBank/DDBJ whole genome shotgun (WGS) entry which is preliminary data.</text>
</comment>
<dbReference type="EMBL" id="MBFU01000017">
    <property type="protein sequence ID" value="PWA03418.1"/>
    <property type="molecule type" value="Genomic_DNA"/>
</dbReference>
<keyword evidence="6" id="KW-0732">Signal</keyword>
<dbReference type="GO" id="GO:0016567">
    <property type="term" value="P:protein ubiquitination"/>
    <property type="evidence" value="ECO:0007669"/>
    <property type="project" value="UniProtKB-UniPathway"/>
</dbReference>
<dbReference type="PANTHER" id="PTHR45798:SF97">
    <property type="entry name" value="ALCOHOL-SENSITIVE RING FINGER PROTEIN 1"/>
    <property type="match status" value="1"/>
</dbReference>
<organism evidence="8 9">
    <name type="scientific">Smittium angustum</name>
    <dbReference type="NCBI Taxonomy" id="133377"/>
    <lineage>
        <taxon>Eukaryota</taxon>
        <taxon>Fungi</taxon>
        <taxon>Fungi incertae sedis</taxon>
        <taxon>Zoopagomycota</taxon>
        <taxon>Kickxellomycotina</taxon>
        <taxon>Harpellomycetes</taxon>
        <taxon>Harpellales</taxon>
        <taxon>Legeriomycetaceae</taxon>
        <taxon>Smittium</taxon>
    </lineage>
</organism>
<reference evidence="8 9" key="1">
    <citation type="journal article" date="2018" name="MBio">
        <title>Comparative Genomics Reveals the Core Gene Toolbox for the Fungus-Insect Symbiosis.</title>
        <authorList>
            <person name="Wang Y."/>
            <person name="Stata M."/>
            <person name="Wang W."/>
            <person name="Stajich J.E."/>
            <person name="White M.M."/>
            <person name="Moncalvo J.M."/>
        </authorList>
    </citation>
    <scope>NUCLEOTIDE SEQUENCE [LARGE SCALE GENOMIC DNA]</scope>
    <source>
        <strain evidence="8 9">AUS-126-30</strain>
    </source>
</reference>
<dbReference type="CDD" id="cd16454">
    <property type="entry name" value="RING-H2_PA-TM-RING"/>
    <property type="match status" value="1"/>
</dbReference>
<feature type="chain" id="PRO_5015489083" description="RING-type domain-containing protein" evidence="6">
    <location>
        <begin position="16"/>
        <end position="240"/>
    </location>
</feature>
<dbReference type="PROSITE" id="PS50089">
    <property type="entry name" value="ZF_RING_2"/>
    <property type="match status" value="1"/>
</dbReference>
<gene>
    <name evidence="8" type="ORF">BB558_000412</name>
</gene>
<proteinExistence type="predicted"/>
<evidence type="ECO:0000256" key="5">
    <source>
        <dbReference type="SAM" id="Phobius"/>
    </source>
</evidence>
<evidence type="ECO:0000256" key="3">
    <source>
        <dbReference type="ARBA" id="ARBA00022833"/>
    </source>
</evidence>
<keyword evidence="1" id="KW-0479">Metal-binding</keyword>
<dbReference type="AlphaFoldDB" id="A0A2U1JEJ6"/>
<dbReference type="InterPro" id="IPR013083">
    <property type="entry name" value="Znf_RING/FYVE/PHD"/>
</dbReference>
<evidence type="ECO:0000313" key="8">
    <source>
        <dbReference type="EMBL" id="PWA03418.1"/>
    </source>
</evidence>
<evidence type="ECO:0000256" key="2">
    <source>
        <dbReference type="ARBA" id="ARBA00022771"/>
    </source>
</evidence>
<dbReference type="PANTHER" id="PTHR45798">
    <property type="entry name" value="RING-H2 FINGER PROTEIN ATL61-RELATED-RELATED"/>
    <property type="match status" value="1"/>
</dbReference>
<dbReference type="SUPFAM" id="SSF57850">
    <property type="entry name" value="RING/U-box"/>
    <property type="match status" value="1"/>
</dbReference>
<keyword evidence="9" id="KW-1185">Reference proteome</keyword>
<dbReference type="Pfam" id="PF13639">
    <property type="entry name" value="zf-RING_2"/>
    <property type="match status" value="1"/>
</dbReference>
<feature type="transmembrane region" description="Helical" evidence="5">
    <location>
        <begin position="61"/>
        <end position="83"/>
    </location>
</feature>
<evidence type="ECO:0000256" key="1">
    <source>
        <dbReference type="ARBA" id="ARBA00022723"/>
    </source>
</evidence>
<evidence type="ECO:0000256" key="4">
    <source>
        <dbReference type="PROSITE-ProRule" id="PRU00175"/>
    </source>
</evidence>
<dbReference type="InterPro" id="IPR052788">
    <property type="entry name" value="RING-type_E3_ligase_ATL"/>
</dbReference>
<feature type="domain" description="RING-type" evidence="7">
    <location>
        <begin position="187"/>
        <end position="229"/>
    </location>
</feature>
<keyword evidence="5" id="KW-0472">Membrane</keyword>
<feature type="signal peptide" evidence="6">
    <location>
        <begin position="1"/>
        <end position="15"/>
    </location>
</feature>
<keyword evidence="2 4" id="KW-0863">Zinc-finger</keyword>
<keyword evidence="5" id="KW-1133">Transmembrane helix</keyword>
<keyword evidence="5" id="KW-0812">Transmembrane</keyword>
<dbReference type="SMART" id="SM00184">
    <property type="entry name" value="RING"/>
    <property type="match status" value="1"/>
</dbReference>
<dbReference type="UniPathway" id="UPA00143"/>
<accession>A0A2U1JEJ6</accession>
<sequence>MKTLYFILILSLVYSFPVLQYGYKLENPFDLGNLLNLYQKNQLVGGLNTFSKRAASNSSGFNFFIFLALIGISAIFVVGIYAARFLIFYQPHTVTQSTINVVQVTNTVENTSETTIGIAKPDRINVTENKNMNTIKDLAAYPLVTMKEYKKSTSIKIPEKSLEKNKTKFSLKLARKSEIPTDDKVECLICIEELKDDDLVRIIPCYHLFHRNCIDNWLLEKSGSCPKCRLDLGKTSENKT</sequence>
<evidence type="ECO:0000313" key="9">
    <source>
        <dbReference type="Proteomes" id="UP000245591"/>
    </source>
</evidence>
<evidence type="ECO:0000259" key="7">
    <source>
        <dbReference type="PROSITE" id="PS50089"/>
    </source>
</evidence>
<dbReference type="Gene3D" id="3.30.40.10">
    <property type="entry name" value="Zinc/RING finger domain, C3HC4 (zinc finger)"/>
    <property type="match status" value="1"/>
</dbReference>
<dbReference type="InterPro" id="IPR001841">
    <property type="entry name" value="Znf_RING"/>
</dbReference>
<keyword evidence="3" id="KW-0862">Zinc</keyword>